<dbReference type="InterPro" id="IPR054767">
    <property type="entry name" value="Cas10-Cmr2_palm2"/>
</dbReference>
<proteinExistence type="predicted"/>
<name>A0A178MER1_9CHLR</name>
<keyword evidence="2" id="KW-0051">Antiviral defense</keyword>
<evidence type="ECO:0000256" key="2">
    <source>
        <dbReference type="ARBA" id="ARBA00023118"/>
    </source>
</evidence>
<evidence type="ECO:0000313" key="6">
    <source>
        <dbReference type="Proteomes" id="UP000078287"/>
    </source>
</evidence>
<feature type="compositionally biased region" description="Basic and acidic residues" evidence="3">
    <location>
        <begin position="184"/>
        <end position="210"/>
    </location>
</feature>
<evidence type="ECO:0000256" key="1">
    <source>
        <dbReference type="ARBA" id="ARBA00022741"/>
    </source>
</evidence>
<dbReference type="EMBL" id="LWQS01000038">
    <property type="protein sequence ID" value="OAN47260.1"/>
    <property type="molecule type" value="Genomic_DNA"/>
</dbReference>
<dbReference type="InterPro" id="IPR043128">
    <property type="entry name" value="Rev_trsase/Diguanyl_cyclase"/>
</dbReference>
<evidence type="ECO:0000256" key="3">
    <source>
        <dbReference type="SAM" id="MobiDB-lite"/>
    </source>
</evidence>
<dbReference type="Gene3D" id="3.30.70.270">
    <property type="match status" value="1"/>
</dbReference>
<dbReference type="Pfam" id="PF22335">
    <property type="entry name" value="Cas10-Cmr2_palm2"/>
    <property type="match status" value="1"/>
</dbReference>
<accession>A0A178MER1</accession>
<dbReference type="OrthoDB" id="138596at2"/>
<dbReference type="GO" id="GO:0000166">
    <property type="term" value="F:nucleotide binding"/>
    <property type="evidence" value="ECO:0007669"/>
    <property type="project" value="UniProtKB-KW"/>
</dbReference>
<evidence type="ECO:0000313" key="5">
    <source>
        <dbReference type="EMBL" id="OAN47260.1"/>
    </source>
</evidence>
<feature type="region of interest" description="Disordered" evidence="3">
    <location>
        <begin position="180"/>
        <end position="210"/>
    </location>
</feature>
<reference evidence="5 6" key="1">
    <citation type="submission" date="2016-04" db="EMBL/GenBank/DDBJ databases">
        <title>Chloroflexus islandicus sp. nov., a thermophilic filamentous anoxygenic phototrophic bacterium from geyser Strokkur (Iceland).</title>
        <authorList>
            <person name="Gaisin V.A."/>
            <person name="Kalashnikov A.M."/>
            <person name="Sukhacheva M.V."/>
            <person name="Grouzdev D.S."/>
            <person name="Ivanov T.M."/>
            <person name="Kuznetsov B."/>
            <person name="Gorlenko V.M."/>
        </authorList>
    </citation>
    <scope>NUCLEOTIDE SEQUENCE [LARGE SCALE GENOMIC DNA]</scope>
    <source>
        <strain evidence="6">isl-2</strain>
    </source>
</reference>
<dbReference type="GO" id="GO:0051607">
    <property type="term" value="P:defense response to virus"/>
    <property type="evidence" value="ECO:0007669"/>
    <property type="project" value="UniProtKB-KW"/>
</dbReference>
<sequence>MSDTPDYNRVIAECLAHPQPPSDDLIALVKRVLTAEDEPSREQLQALNRQLNAHSNHRRLALVYGGATKIKGYVFEASKLPEIRGASALLDWVGEQQVHQIWHKAFPKGDPSKPHPYVIYASGGSFLAFAPCDLGQKLATQVECAYAEHTLTANSVAVAACFDLLELRYGRLFRDQATPPNKRLRTDEATEAEGRLCSDEATDAEERPSLDKATEQLTDSFYWVEDFIRDCQDANKWAELEQYYYLPDDSGFAANDKSEAALKRRFFNRKTFGELVTVLATMFHRRRDERTRHGKPRYLPHYELIPWAEKCHSSDVRPAVIKARIGNDDRQLSEASARKLAVGRTVKGADIGDLAKALKPWQVPTDLKSNSWETRWREFLSKNQQSNYARHPNYADAEPASDLGDIAAASSPSRYIGLIYADGNNIGRLMATLTTPQRYYEVSQVLSEVAREAVFTALAEHLTPVKNVHPFEILAIGGDDLFIIVPGDKAFDIALTIAQYFERELTIRLGSLIPRKITNNSQKELIRYHGDDPVAQAIRTFSPAVGLSAGVLIAQENTPFFFLRDLVENLLKNAKKLAKRNATCHFFGGAIDFMVLKSIGMVSDSVDAFRAEALQDTEKNQRRLTARPYTWAEFAGLLASIRALKQANAPRSQLYRIQRVLLRNRTAGIFDSAMEYLYTRSRLGDLSQVLSKHIDQAWCIPSPMIPPWSRQIGITSKGQRYETIWPDLLEAYEFVPAKQ</sequence>
<dbReference type="PANTHER" id="PTHR36528">
    <property type="entry name" value="CRISPR SYSTEM SINGLE-STRAND-SPECIFIC DEOXYRIBONUCLEASE CAS10/CSM1 (SUBTYPE III-A)"/>
    <property type="match status" value="1"/>
</dbReference>
<keyword evidence="6" id="KW-1185">Reference proteome</keyword>
<dbReference type="AlphaFoldDB" id="A0A178MER1"/>
<dbReference type="InterPro" id="IPR052117">
    <property type="entry name" value="Cas10/Csm1_subtype-III-A"/>
</dbReference>
<dbReference type="Proteomes" id="UP000078287">
    <property type="component" value="Unassembled WGS sequence"/>
</dbReference>
<dbReference type="STRING" id="1707952.A6A03_00500"/>
<evidence type="ECO:0000259" key="4">
    <source>
        <dbReference type="Pfam" id="PF22335"/>
    </source>
</evidence>
<comment type="caution">
    <text evidence="5">The sequence shown here is derived from an EMBL/GenBank/DDBJ whole genome shotgun (WGS) entry which is preliminary data.</text>
</comment>
<protein>
    <recommendedName>
        <fullName evidence="4">Cas10/Cmr2 second palm domain-containing protein</fullName>
    </recommendedName>
</protein>
<organism evidence="5 6">
    <name type="scientific">Chloroflexus islandicus</name>
    <dbReference type="NCBI Taxonomy" id="1707952"/>
    <lineage>
        <taxon>Bacteria</taxon>
        <taxon>Bacillati</taxon>
        <taxon>Chloroflexota</taxon>
        <taxon>Chloroflexia</taxon>
        <taxon>Chloroflexales</taxon>
        <taxon>Chloroflexineae</taxon>
        <taxon>Chloroflexaceae</taxon>
        <taxon>Chloroflexus</taxon>
    </lineage>
</organism>
<dbReference type="PANTHER" id="PTHR36528:SF1">
    <property type="entry name" value="CRISPR SYSTEM SINGLE-STRAND-SPECIFIC DEOXYRIBONUCLEASE CAS10_CSM1 (SUBTYPE III-A)"/>
    <property type="match status" value="1"/>
</dbReference>
<gene>
    <name evidence="5" type="ORF">A6A03_00500</name>
</gene>
<keyword evidence="1" id="KW-0547">Nucleotide-binding</keyword>
<feature type="domain" description="Cas10/Cmr2 second palm" evidence="4">
    <location>
        <begin position="415"/>
        <end position="583"/>
    </location>
</feature>